<evidence type="ECO:0000313" key="2">
    <source>
        <dbReference type="Proteomes" id="UP000265080"/>
    </source>
</evidence>
<reference evidence="1 2" key="1">
    <citation type="submission" date="2018-03" db="EMBL/GenBank/DDBJ databases">
        <title>Finding Nemo's genes: A chromosome-scale reference assembly of the genome of the orange clownfish Amphiprion percula.</title>
        <authorList>
            <person name="Lehmann R."/>
        </authorList>
    </citation>
    <scope>NUCLEOTIDE SEQUENCE</scope>
</reference>
<dbReference type="Proteomes" id="UP000265080">
    <property type="component" value="Chromosome 13"/>
</dbReference>
<reference evidence="1" key="3">
    <citation type="submission" date="2025-09" db="UniProtKB">
        <authorList>
            <consortium name="Ensembl"/>
        </authorList>
    </citation>
    <scope>IDENTIFICATION</scope>
</reference>
<dbReference type="Ensembl" id="ENSAPET00000017823.1">
    <property type="protein sequence ID" value="ENSAPEP00000017330.1"/>
    <property type="gene ID" value="ENSAPEG00000012398.1"/>
</dbReference>
<reference evidence="1" key="2">
    <citation type="submission" date="2025-08" db="UniProtKB">
        <authorList>
            <consortium name="Ensembl"/>
        </authorList>
    </citation>
    <scope>IDENTIFICATION</scope>
</reference>
<sequence length="95" mass="10773">LCSMTQVPLAEEQENKYTSCSLSVRKHTSKDCFSEDILTSHWLQHNSIVLVSLPTIHPRLSKPRSRVFVQAVRNNLAQKIQIHICVGITSSILFL</sequence>
<protein>
    <submittedName>
        <fullName evidence="1">Uncharacterized protein</fullName>
    </submittedName>
</protein>
<proteinExistence type="predicted"/>
<name>A0A3P8SY85_AMPPE</name>
<dbReference type="AlphaFoldDB" id="A0A3P8SY85"/>
<keyword evidence="2" id="KW-1185">Reference proteome</keyword>
<accession>A0A3P8SY85</accession>
<evidence type="ECO:0000313" key="1">
    <source>
        <dbReference type="Ensembl" id="ENSAPEP00000017330.1"/>
    </source>
</evidence>
<organism evidence="1 2">
    <name type="scientific">Amphiprion percula</name>
    <name type="common">Orange clownfish</name>
    <name type="synonym">Lutjanus percula</name>
    <dbReference type="NCBI Taxonomy" id="161767"/>
    <lineage>
        <taxon>Eukaryota</taxon>
        <taxon>Metazoa</taxon>
        <taxon>Chordata</taxon>
        <taxon>Craniata</taxon>
        <taxon>Vertebrata</taxon>
        <taxon>Euteleostomi</taxon>
        <taxon>Actinopterygii</taxon>
        <taxon>Neopterygii</taxon>
        <taxon>Teleostei</taxon>
        <taxon>Neoteleostei</taxon>
        <taxon>Acanthomorphata</taxon>
        <taxon>Ovalentaria</taxon>
        <taxon>Pomacentridae</taxon>
        <taxon>Amphiprion</taxon>
    </lineage>
</organism>